<accession>A0A7S2JS47</accession>
<dbReference type="AlphaFoldDB" id="A0A7S2JS47"/>
<feature type="transmembrane region" description="Helical" evidence="1">
    <location>
        <begin position="27"/>
        <end position="46"/>
    </location>
</feature>
<dbReference type="InterPro" id="IPR041113">
    <property type="entry name" value="Heliorhodopsin"/>
</dbReference>
<feature type="transmembrane region" description="Helical" evidence="1">
    <location>
        <begin position="193"/>
        <end position="211"/>
    </location>
</feature>
<feature type="transmembrane region" description="Helical" evidence="1">
    <location>
        <begin position="129"/>
        <end position="147"/>
    </location>
</feature>
<dbReference type="Pfam" id="PF18761">
    <property type="entry name" value="Heliorhodopsin"/>
    <property type="match status" value="1"/>
</dbReference>
<proteinExistence type="predicted"/>
<name>A0A7S2JS47_9EUKA</name>
<evidence type="ECO:0000256" key="1">
    <source>
        <dbReference type="SAM" id="Phobius"/>
    </source>
</evidence>
<keyword evidence="1" id="KW-1133">Transmembrane helix</keyword>
<keyword evidence="1" id="KW-0812">Transmembrane</keyword>
<gene>
    <name evidence="2" type="ORF">CBRE1094_LOCUS47266</name>
</gene>
<dbReference type="NCBIfam" id="NF038020">
    <property type="entry name" value="HeR"/>
    <property type="match status" value="1"/>
</dbReference>
<evidence type="ECO:0000313" key="2">
    <source>
        <dbReference type="EMBL" id="CAD9555968.1"/>
    </source>
</evidence>
<sequence length="304" mass="34198">MESVTHSEMKETTEVKLPVPAGTLRKWNGAMFLFHAIFGFIALGMGKRDLKVPVYGSKVGIEVLASNATRGWKQVPLKPERVSWLYLTVLVASFSLLSSFFHLGNAFIWRKQYIKALESGYAPFRWMEYSISASVMILLLSYISGSIVMNTQVMLFGLTFVTMIFGHLHEVICRPKSLDEWQGSKLWRLQAHFFGYIPQCFAWGIVIAQFMEGASASTIDASGEERKMPTFVYVIVFGELLVFWSFGIVQLLVSLKPPSLYYKGEIVYMWLSLFAKGLLALLCLSNVILAGGYAEIYADDADTI</sequence>
<reference evidence="2" key="1">
    <citation type="submission" date="2021-01" db="EMBL/GenBank/DDBJ databases">
        <authorList>
            <person name="Corre E."/>
            <person name="Pelletier E."/>
            <person name="Niang G."/>
            <person name="Scheremetjew M."/>
            <person name="Finn R."/>
            <person name="Kale V."/>
            <person name="Holt S."/>
            <person name="Cochrane G."/>
            <person name="Meng A."/>
            <person name="Brown T."/>
            <person name="Cohen L."/>
        </authorList>
    </citation>
    <scope>NUCLEOTIDE SEQUENCE</scope>
    <source>
        <strain evidence="2">UTEX LB 985</strain>
    </source>
</reference>
<feature type="transmembrane region" description="Helical" evidence="1">
    <location>
        <begin position="267"/>
        <end position="289"/>
    </location>
</feature>
<keyword evidence="1" id="KW-0472">Membrane</keyword>
<feature type="transmembrane region" description="Helical" evidence="1">
    <location>
        <begin position="153"/>
        <end position="172"/>
    </location>
</feature>
<feature type="transmembrane region" description="Helical" evidence="1">
    <location>
        <begin position="84"/>
        <end position="108"/>
    </location>
</feature>
<feature type="transmembrane region" description="Helical" evidence="1">
    <location>
        <begin position="231"/>
        <end position="255"/>
    </location>
</feature>
<protein>
    <submittedName>
        <fullName evidence="2">Uncharacterized protein</fullName>
    </submittedName>
</protein>
<dbReference type="EMBL" id="HBGU01086578">
    <property type="protein sequence ID" value="CAD9555968.1"/>
    <property type="molecule type" value="Transcribed_RNA"/>
</dbReference>
<organism evidence="2">
    <name type="scientific">Haptolina brevifila</name>
    <dbReference type="NCBI Taxonomy" id="156173"/>
    <lineage>
        <taxon>Eukaryota</taxon>
        <taxon>Haptista</taxon>
        <taxon>Haptophyta</taxon>
        <taxon>Prymnesiophyceae</taxon>
        <taxon>Prymnesiales</taxon>
        <taxon>Prymnesiaceae</taxon>
        <taxon>Haptolina</taxon>
    </lineage>
</organism>